<proteinExistence type="predicted"/>
<evidence type="ECO:0000313" key="4">
    <source>
        <dbReference type="EMBL" id="SBT57428.1"/>
    </source>
</evidence>
<dbReference type="EMBL" id="FLRD01001480">
    <property type="protein sequence ID" value="SBT57428.1"/>
    <property type="molecule type" value="Genomic_DNA"/>
</dbReference>
<dbReference type="Proteomes" id="UP000078555">
    <property type="component" value="Unassembled WGS sequence"/>
</dbReference>
<sequence length="728" mass="81435">MADLQGYTIYTHDIDIKVFLDYIQGDIKNLIRTHGHKNCGLQQEEVCEKIRKIITTKKTYISKFLNKHGQQRLNSEWESQKREFINKLYQEEGFINMCFPKTYKNDPSLNQLLSKHIKFCKEKDVKREAVEKKPEYNECVKYNSWIDKERRSFTLEYLQYVSSYKLPTVNKYFSTKEYPRGHDPRKTYHNSKLDCEIYNPTSIRYQKETVEKALKIEPQLPRVPNIIRGSKGKDEKSVTDGDSASKNTKTDVKNLSQTEPSPDSPTSPLINTEVDSTANGQDISLQPKDHASSVSRNEEKKDATPIRGEPPTNDPSTTQDEAPPQTGSPPPPLNDAIITPATQSVSPPKPTISLSSSDSTVQDITSSKTAVTSANIHSAKTLPEPSAAVPSLAQPQPSAADTPPAITASQESGTPASSSVSTFTTPVTTTTMSPAADTSLTMSTIQVPIQSTEQVPSVSGSKEPPPPSASEEPKTTAPNTVSQAPTGLSGSDNGGLLDPKQPDSADDNKIITLSENTPQQSKDSSLVSSTSLPEGAQPDGKPSITSTKFPPLNTIIPTIIIILAAITLLFQLYKYTPFGFLLGRRKKRKKQDLRRIIEIPEKPTYESPNITVHELEDSNLLGQIVENDAYTKLLKINRYKQEMQKRKKENKKTLIEVHMEVLEECKNDEWELHKGDFLEICLRGFINEKNDLYSNLTNSELTINNIKNEKTIEDIQKHEILWNNWIDY</sequence>
<keyword evidence="5" id="KW-1185">Reference proteome</keyword>
<evidence type="ECO:0000313" key="5">
    <source>
        <dbReference type="Proteomes" id="UP000078555"/>
    </source>
</evidence>
<protein>
    <submittedName>
        <fullName evidence="4">STP1 protein</fullName>
    </submittedName>
</protein>
<keyword evidence="2" id="KW-1133">Transmembrane helix</keyword>
<feature type="compositionally biased region" description="Low complexity" evidence="1">
    <location>
        <begin position="414"/>
        <end position="436"/>
    </location>
</feature>
<organism evidence="4 5">
    <name type="scientific">Plasmodium ovale wallikeri</name>
    <dbReference type="NCBI Taxonomy" id="864142"/>
    <lineage>
        <taxon>Eukaryota</taxon>
        <taxon>Sar</taxon>
        <taxon>Alveolata</taxon>
        <taxon>Apicomplexa</taxon>
        <taxon>Aconoidasida</taxon>
        <taxon>Haemosporida</taxon>
        <taxon>Plasmodiidae</taxon>
        <taxon>Plasmodium</taxon>
        <taxon>Plasmodium (Plasmodium)</taxon>
    </lineage>
</organism>
<feature type="compositionally biased region" description="Basic and acidic residues" evidence="1">
    <location>
        <begin position="287"/>
        <end position="304"/>
    </location>
</feature>
<evidence type="ECO:0000256" key="2">
    <source>
        <dbReference type="SAM" id="Phobius"/>
    </source>
</evidence>
<evidence type="ECO:0000259" key="3">
    <source>
        <dbReference type="Pfam" id="PF12879"/>
    </source>
</evidence>
<name>A0A1A9ALC1_PLAOA</name>
<feature type="compositionally biased region" description="Polar residues" evidence="1">
    <location>
        <begin position="476"/>
        <end position="486"/>
    </location>
</feature>
<keyword evidence="2" id="KW-0472">Membrane</keyword>
<feature type="region of interest" description="Disordered" evidence="1">
    <location>
        <begin position="224"/>
        <end position="548"/>
    </location>
</feature>
<feature type="compositionally biased region" description="Polar residues" evidence="1">
    <location>
        <begin position="438"/>
        <end position="460"/>
    </location>
</feature>
<feature type="compositionally biased region" description="Polar residues" evidence="1">
    <location>
        <begin position="240"/>
        <end position="284"/>
    </location>
</feature>
<feature type="transmembrane region" description="Helical" evidence="2">
    <location>
        <begin position="555"/>
        <end position="582"/>
    </location>
</feature>
<feature type="compositionally biased region" description="Low complexity" evidence="1">
    <location>
        <begin position="521"/>
        <end position="531"/>
    </location>
</feature>
<reference evidence="5" key="1">
    <citation type="submission" date="2016-05" db="EMBL/GenBank/DDBJ databases">
        <authorList>
            <person name="Naeem Raeece"/>
        </authorList>
    </citation>
    <scope>NUCLEOTIDE SEQUENCE [LARGE SCALE GENOMIC DNA]</scope>
</reference>
<feature type="domain" description="Schizont-infected cell agglutination C-terminal" evidence="3">
    <location>
        <begin position="648"/>
        <end position="687"/>
    </location>
</feature>
<feature type="compositionally biased region" description="Basic and acidic residues" evidence="1">
    <location>
        <begin position="500"/>
        <end position="509"/>
    </location>
</feature>
<dbReference type="InterPro" id="IPR024288">
    <property type="entry name" value="SICA_C"/>
</dbReference>
<feature type="compositionally biased region" description="Low complexity" evidence="1">
    <location>
        <begin position="487"/>
        <end position="498"/>
    </location>
</feature>
<feature type="compositionally biased region" description="Polar residues" evidence="1">
    <location>
        <begin position="511"/>
        <end position="520"/>
    </location>
</feature>
<feature type="compositionally biased region" description="Polar residues" evidence="1">
    <location>
        <begin position="340"/>
        <end position="378"/>
    </location>
</feature>
<keyword evidence="2" id="KW-0812">Transmembrane</keyword>
<evidence type="ECO:0000256" key="1">
    <source>
        <dbReference type="SAM" id="MobiDB-lite"/>
    </source>
</evidence>
<gene>
    <name evidence="4" type="ORF">POVWA1_081550</name>
</gene>
<dbReference type="Pfam" id="PF12879">
    <property type="entry name" value="SICA_C"/>
    <property type="match status" value="1"/>
</dbReference>
<dbReference type="AlphaFoldDB" id="A0A1A9ALC1"/>
<accession>A0A1A9ALC1</accession>